<dbReference type="AlphaFoldDB" id="A0A1H0A7G8"/>
<proteinExistence type="predicted"/>
<organism evidence="1 2">
    <name type="scientific">Pedobacter steynii</name>
    <dbReference type="NCBI Taxonomy" id="430522"/>
    <lineage>
        <taxon>Bacteria</taxon>
        <taxon>Pseudomonadati</taxon>
        <taxon>Bacteroidota</taxon>
        <taxon>Sphingobacteriia</taxon>
        <taxon>Sphingobacteriales</taxon>
        <taxon>Sphingobacteriaceae</taxon>
        <taxon>Pedobacter</taxon>
    </lineage>
</organism>
<sequence length="297" mass="33409">MSFIKIRRKQITFPFSFVDMRCTYQLLTVLLFLSGFQAHSQIRLIVLDQYNLKKGDTLQASLSSHVHLESESAPRSTTTLSTDIHLFQKSKKIDLNPFISADHTLLKYKPELTGVAFLEISQRSFGAYSKEEYLANLKEQGLVPIAKQLESILNGKDQVKDTAIFYTKSLISLDKNKPFSKEPITNDHEITLKSNPAGASYGDQLSALLTLRGKPLPNAPVVLYVKAKSGNIISELLSSDADGMLNIKLDIEGIYFLQHLFIANVSTNNEVSSLWTTFSFEFLNTVHKRDTYAEFGF</sequence>
<dbReference type="RefSeq" id="WP_074610066.1">
    <property type="nucleotide sequence ID" value="NZ_FNGY01000007.1"/>
</dbReference>
<dbReference type="InterPro" id="IPR019613">
    <property type="entry name" value="DUF4198"/>
</dbReference>
<evidence type="ECO:0008006" key="3">
    <source>
        <dbReference type="Google" id="ProtNLM"/>
    </source>
</evidence>
<dbReference type="Proteomes" id="UP000183200">
    <property type="component" value="Unassembled WGS sequence"/>
</dbReference>
<dbReference type="OrthoDB" id="796327at2"/>
<reference evidence="2" key="1">
    <citation type="submission" date="2016-10" db="EMBL/GenBank/DDBJ databases">
        <authorList>
            <person name="Varghese N."/>
            <person name="Submissions S."/>
        </authorList>
    </citation>
    <scope>NUCLEOTIDE SEQUENCE [LARGE SCALE GENOMIC DNA]</scope>
    <source>
        <strain evidence="2">DSM 19110</strain>
    </source>
</reference>
<gene>
    <name evidence="1" type="ORF">SAMN05421820_10716</name>
</gene>
<evidence type="ECO:0000313" key="2">
    <source>
        <dbReference type="Proteomes" id="UP000183200"/>
    </source>
</evidence>
<name>A0A1H0A7G8_9SPHI</name>
<keyword evidence="2" id="KW-1185">Reference proteome</keyword>
<evidence type="ECO:0000313" key="1">
    <source>
        <dbReference type="EMBL" id="SDN29415.1"/>
    </source>
</evidence>
<dbReference type="STRING" id="430522.BFS30_20135"/>
<accession>A0A1H0A7G8</accession>
<protein>
    <recommendedName>
        <fullName evidence="3">DUF4198 domain-containing protein</fullName>
    </recommendedName>
</protein>
<dbReference type="EMBL" id="FNGY01000007">
    <property type="protein sequence ID" value="SDN29415.1"/>
    <property type="molecule type" value="Genomic_DNA"/>
</dbReference>
<dbReference type="Pfam" id="PF10670">
    <property type="entry name" value="DUF4198"/>
    <property type="match status" value="1"/>
</dbReference>